<dbReference type="AlphaFoldDB" id="A0A8S9PPP2"/>
<organism evidence="1 2">
    <name type="scientific">Brassica cretica</name>
    <name type="common">Mustard</name>
    <dbReference type="NCBI Taxonomy" id="69181"/>
    <lineage>
        <taxon>Eukaryota</taxon>
        <taxon>Viridiplantae</taxon>
        <taxon>Streptophyta</taxon>
        <taxon>Embryophyta</taxon>
        <taxon>Tracheophyta</taxon>
        <taxon>Spermatophyta</taxon>
        <taxon>Magnoliopsida</taxon>
        <taxon>eudicotyledons</taxon>
        <taxon>Gunneridae</taxon>
        <taxon>Pentapetalae</taxon>
        <taxon>rosids</taxon>
        <taxon>malvids</taxon>
        <taxon>Brassicales</taxon>
        <taxon>Brassicaceae</taxon>
        <taxon>Brassiceae</taxon>
        <taxon>Brassica</taxon>
    </lineage>
</organism>
<dbReference type="Proteomes" id="UP000712600">
    <property type="component" value="Unassembled WGS sequence"/>
</dbReference>
<name>A0A8S9PPP2_BRACR</name>
<evidence type="ECO:0000313" key="2">
    <source>
        <dbReference type="Proteomes" id="UP000712600"/>
    </source>
</evidence>
<sequence>MWSEMMGIWSALASSDNPHVDERASKGLSRSKEKCFEHRECRVVSLALMQSPPSAGSASKRSGR</sequence>
<comment type="caution">
    <text evidence="1">The sequence shown here is derived from an EMBL/GenBank/DDBJ whole genome shotgun (WGS) entry which is preliminary data.</text>
</comment>
<gene>
    <name evidence="1" type="ORF">F2Q69_00050202</name>
</gene>
<proteinExistence type="predicted"/>
<protein>
    <submittedName>
        <fullName evidence="1">Uncharacterized protein</fullName>
    </submittedName>
</protein>
<accession>A0A8S9PPP2</accession>
<dbReference type="EMBL" id="QGKX02001347">
    <property type="protein sequence ID" value="KAF3523238.1"/>
    <property type="molecule type" value="Genomic_DNA"/>
</dbReference>
<reference evidence="1" key="1">
    <citation type="submission" date="2019-12" db="EMBL/GenBank/DDBJ databases">
        <title>Genome sequencing and annotation of Brassica cretica.</title>
        <authorList>
            <person name="Studholme D.J."/>
            <person name="Sarris P."/>
        </authorList>
    </citation>
    <scope>NUCLEOTIDE SEQUENCE</scope>
    <source>
        <strain evidence="1">PFS-109/04</strain>
        <tissue evidence="1">Leaf</tissue>
    </source>
</reference>
<evidence type="ECO:0000313" key="1">
    <source>
        <dbReference type="EMBL" id="KAF3523238.1"/>
    </source>
</evidence>